<dbReference type="EMBL" id="JAIWQS010000002">
    <property type="protein sequence ID" value="KAJ8772824.1"/>
    <property type="molecule type" value="Genomic_DNA"/>
</dbReference>
<evidence type="ECO:0000313" key="2">
    <source>
        <dbReference type="Proteomes" id="UP001159364"/>
    </source>
</evidence>
<name>A0AAV8U3L6_9ROSI</name>
<proteinExistence type="predicted"/>
<sequence>MVKINPIFGTGNKSMCLPSRQGGDQSTYATFAKMYESRTTQNTASQAKRSKVKLVATNIYIDTKKSGGCAYSLSCLEKEIDNIVRERIEASGFLCLRLLESDPFNFWFKLLDRSGFPSCSVLASVEL</sequence>
<organism evidence="1 2">
    <name type="scientific">Erythroxylum novogranatense</name>
    <dbReference type="NCBI Taxonomy" id="1862640"/>
    <lineage>
        <taxon>Eukaryota</taxon>
        <taxon>Viridiplantae</taxon>
        <taxon>Streptophyta</taxon>
        <taxon>Embryophyta</taxon>
        <taxon>Tracheophyta</taxon>
        <taxon>Spermatophyta</taxon>
        <taxon>Magnoliopsida</taxon>
        <taxon>eudicotyledons</taxon>
        <taxon>Gunneridae</taxon>
        <taxon>Pentapetalae</taxon>
        <taxon>rosids</taxon>
        <taxon>fabids</taxon>
        <taxon>Malpighiales</taxon>
        <taxon>Erythroxylaceae</taxon>
        <taxon>Erythroxylum</taxon>
    </lineage>
</organism>
<protein>
    <submittedName>
        <fullName evidence="1">Uncharacterized protein</fullName>
    </submittedName>
</protein>
<accession>A0AAV8U3L6</accession>
<dbReference type="AlphaFoldDB" id="A0AAV8U3L6"/>
<reference evidence="1 2" key="1">
    <citation type="submission" date="2021-09" db="EMBL/GenBank/DDBJ databases">
        <title>Genomic insights and catalytic innovation underlie evolution of tropane alkaloids biosynthesis.</title>
        <authorList>
            <person name="Wang Y.-J."/>
            <person name="Tian T."/>
            <person name="Huang J.-P."/>
            <person name="Huang S.-X."/>
        </authorList>
    </citation>
    <scope>NUCLEOTIDE SEQUENCE [LARGE SCALE GENOMIC DNA]</scope>
    <source>
        <strain evidence="1">KIB-2018</strain>
        <tissue evidence="1">Leaf</tissue>
    </source>
</reference>
<keyword evidence="2" id="KW-1185">Reference proteome</keyword>
<dbReference type="Proteomes" id="UP001159364">
    <property type="component" value="Linkage Group LG02"/>
</dbReference>
<gene>
    <name evidence="1" type="ORF">K2173_028001</name>
</gene>
<comment type="caution">
    <text evidence="1">The sequence shown here is derived from an EMBL/GenBank/DDBJ whole genome shotgun (WGS) entry which is preliminary data.</text>
</comment>
<evidence type="ECO:0000313" key="1">
    <source>
        <dbReference type="EMBL" id="KAJ8772824.1"/>
    </source>
</evidence>